<evidence type="ECO:0000256" key="1">
    <source>
        <dbReference type="ARBA" id="ARBA00023125"/>
    </source>
</evidence>
<dbReference type="SUPFAM" id="SSF47413">
    <property type="entry name" value="lambda repressor-like DNA-binding domains"/>
    <property type="match status" value="1"/>
</dbReference>
<keyword evidence="1" id="KW-0238">DNA-binding</keyword>
<keyword evidence="5" id="KW-1185">Reference proteome</keyword>
<organism evidence="4 5">
    <name type="scientific">Apilactobacillus timberlakei</name>
    <dbReference type="NCBI Taxonomy" id="2008380"/>
    <lineage>
        <taxon>Bacteria</taxon>
        <taxon>Bacillati</taxon>
        <taxon>Bacillota</taxon>
        <taxon>Bacilli</taxon>
        <taxon>Lactobacillales</taxon>
        <taxon>Lactobacillaceae</taxon>
        <taxon>Apilactobacillus</taxon>
    </lineage>
</organism>
<feature type="transmembrane region" description="Helical" evidence="2">
    <location>
        <begin position="97"/>
        <end position="113"/>
    </location>
</feature>
<dbReference type="Pfam" id="PF01381">
    <property type="entry name" value="HTH_3"/>
    <property type="match status" value="1"/>
</dbReference>
<keyword evidence="2" id="KW-1133">Transmembrane helix</keyword>
<proteinExistence type="predicted"/>
<gene>
    <name evidence="4" type="ORF">DY048_07955</name>
</gene>
<dbReference type="InterPro" id="IPR001387">
    <property type="entry name" value="Cro/C1-type_HTH"/>
</dbReference>
<dbReference type="CDD" id="cd00093">
    <property type="entry name" value="HTH_XRE"/>
    <property type="match status" value="1"/>
</dbReference>
<name>A0ABY2YR61_9LACO</name>
<dbReference type="PANTHER" id="PTHR46558">
    <property type="entry name" value="TRACRIPTIONAL REGULATORY PROTEIN-RELATED-RELATED"/>
    <property type="match status" value="1"/>
</dbReference>
<reference evidence="4 5" key="1">
    <citation type="submission" date="2018-08" db="EMBL/GenBank/DDBJ databases">
        <title>Comparative genomics of wild bee and flower associated Lactobacillus reveals potential adaptation to the bee host.</title>
        <authorList>
            <person name="Vuong H.Q."/>
            <person name="Mcfrederick Q.S."/>
        </authorList>
    </citation>
    <scope>NUCLEOTIDE SEQUENCE [LARGE SCALE GENOMIC DNA]</scope>
    <source>
        <strain evidence="4 5">HV_04</strain>
    </source>
</reference>
<feature type="transmembrane region" description="Helical" evidence="2">
    <location>
        <begin position="157"/>
        <end position="180"/>
    </location>
</feature>
<evidence type="ECO:0000259" key="3">
    <source>
        <dbReference type="PROSITE" id="PS50943"/>
    </source>
</evidence>
<dbReference type="PROSITE" id="PS50943">
    <property type="entry name" value="HTH_CROC1"/>
    <property type="match status" value="1"/>
</dbReference>
<protein>
    <submittedName>
        <fullName evidence="4">XRE family transcriptional regulator</fullName>
    </submittedName>
</protein>
<evidence type="ECO:0000256" key="2">
    <source>
        <dbReference type="SAM" id="Phobius"/>
    </source>
</evidence>
<feature type="transmembrane region" description="Helical" evidence="2">
    <location>
        <begin position="125"/>
        <end position="145"/>
    </location>
</feature>
<keyword evidence="2" id="KW-0472">Membrane</keyword>
<feature type="domain" description="HTH cro/C1-type" evidence="3">
    <location>
        <begin position="7"/>
        <end position="61"/>
    </location>
</feature>
<evidence type="ECO:0000313" key="5">
    <source>
        <dbReference type="Proteomes" id="UP000767392"/>
    </source>
</evidence>
<dbReference type="Proteomes" id="UP000767392">
    <property type="component" value="Unassembled WGS sequence"/>
</dbReference>
<keyword evidence="2" id="KW-0812">Transmembrane</keyword>
<sequence>MKLSKELKKQRKYKGFTQEYVANYLHVSRKTISSWENDHGLPNKEYLDSINELYGTKIKFISKDNKKNNLLFKKLYYANLIVFFVSIFSLITGLLKIITILQLILVTFIIINYSNKIDYNNKIKLLLFFLLVLLVNFVIIMRNLFMDNTFYGNLSDLPYYMGGLIHSLVITLSFFIITIGQKKIYK</sequence>
<dbReference type="SMART" id="SM00530">
    <property type="entry name" value="HTH_XRE"/>
    <property type="match status" value="1"/>
</dbReference>
<dbReference type="Gene3D" id="1.10.260.40">
    <property type="entry name" value="lambda repressor-like DNA-binding domains"/>
    <property type="match status" value="1"/>
</dbReference>
<dbReference type="RefSeq" id="WP_105988521.1">
    <property type="nucleotide sequence ID" value="NZ_POST01000010.1"/>
</dbReference>
<feature type="transmembrane region" description="Helical" evidence="2">
    <location>
        <begin position="75"/>
        <end position="91"/>
    </location>
</feature>
<dbReference type="InterPro" id="IPR010982">
    <property type="entry name" value="Lambda_DNA-bd_dom_sf"/>
</dbReference>
<evidence type="ECO:0000313" key="4">
    <source>
        <dbReference type="EMBL" id="TPR12211.1"/>
    </source>
</evidence>
<accession>A0ABY2YR61</accession>
<comment type="caution">
    <text evidence="4">The sequence shown here is derived from an EMBL/GenBank/DDBJ whole genome shotgun (WGS) entry which is preliminary data.</text>
</comment>
<dbReference type="EMBL" id="QUAM01000010">
    <property type="protein sequence ID" value="TPR12211.1"/>
    <property type="molecule type" value="Genomic_DNA"/>
</dbReference>
<dbReference type="PANTHER" id="PTHR46558:SF15">
    <property type="entry name" value="HELIX-TURN-HELIX DOMAIN PROTEIN"/>
    <property type="match status" value="1"/>
</dbReference>